<proteinExistence type="predicted"/>
<name>A0A6P7FS51_DIAVI</name>
<evidence type="ECO:0000313" key="1">
    <source>
        <dbReference type="RefSeq" id="XP_028139209.1"/>
    </source>
</evidence>
<reference evidence="1" key="1">
    <citation type="submission" date="2025-08" db="UniProtKB">
        <authorList>
            <consortium name="RefSeq"/>
        </authorList>
    </citation>
    <scope>IDENTIFICATION</scope>
    <source>
        <tissue evidence="1">Whole insect</tissue>
    </source>
</reference>
<protein>
    <submittedName>
        <fullName evidence="1">Uncharacterized protein LOC114333523</fullName>
    </submittedName>
</protein>
<organism evidence="1">
    <name type="scientific">Diabrotica virgifera virgifera</name>
    <name type="common">western corn rootworm</name>
    <dbReference type="NCBI Taxonomy" id="50390"/>
    <lineage>
        <taxon>Eukaryota</taxon>
        <taxon>Metazoa</taxon>
        <taxon>Ecdysozoa</taxon>
        <taxon>Arthropoda</taxon>
        <taxon>Hexapoda</taxon>
        <taxon>Insecta</taxon>
        <taxon>Pterygota</taxon>
        <taxon>Neoptera</taxon>
        <taxon>Endopterygota</taxon>
        <taxon>Coleoptera</taxon>
        <taxon>Polyphaga</taxon>
        <taxon>Cucujiformia</taxon>
        <taxon>Chrysomeloidea</taxon>
        <taxon>Chrysomelidae</taxon>
        <taxon>Galerucinae</taxon>
        <taxon>Diabroticina</taxon>
        <taxon>Diabroticites</taxon>
        <taxon>Diabrotica</taxon>
    </lineage>
</organism>
<dbReference type="AlphaFoldDB" id="A0A6P7FS51"/>
<sequence>MLKARAQLTVKTAKQFSWNKYVSEINSNTPLSDVWNKVRKIPGLHTSYNFTGLKENNNFITSSSDIANIFGGIYQGHSSNQQYTANFLKAKEFAEQNPIYPFEAQNNSLNHPISLQELNSSILNLKDSSPGPDDIPSAFLKHLPALAITYLLS</sequence>
<gene>
    <name evidence="1" type="primary">LOC114333523</name>
</gene>
<dbReference type="InParanoid" id="A0A6P7FS51"/>
<accession>A0A6P7FS51</accession>
<dbReference type="RefSeq" id="XP_028139209.1">
    <property type="nucleotide sequence ID" value="XM_028283408.1"/>
</dbReference>